<evidence type="ECO:0000256" key="7">
    <source>
        <dbReference type="ARBA" id="ARBA00022801"/>
    </source>
</evidence>
<dbReference type="PATRIC" id="fig|796941.3.peg.1357"/>
<evidence type="ECO:0000256" key="2">
    <source>
        <dbReference type="ARBA" id="ARBA00002204"/>
    </source>
</evidence>
<evidence type="ECO:0000256" key="9">
    <source>
        <dbReference type="ARBA" id="ARBA00023079"/>
    </source>
</evidence>
<dbReference type="EMBL" id="ALNK01000023">
    <property type="protein sequence ID" value="EJU22193.1"/>
    <property type="molecule type" value="Genomic_DNA"/>
</dbReference>
<dbReference type="SUPFAM" id="SSF102198">
    <property type="entry name" value="Putative cyclase"/>
    <property type="match status" value="1"/>
</dbReference>
<evidence type="ECO:0000256" key="10">
    <source>
        <dbReference type="ARBA" id="ARBA00048496"/>
    </source>
</evidence>
<evidence type="ECO:0000256" key="11">
    <source>
        <dbReference type="ARBA" id="ARBA00060547"/>
    </source>
</evidence>
<dbReference type="AlphaFoldDB" id="J6HHQ9"/>
<comment type="pathway">
    <text evidence="11">Amino-acid degradation; L-tryptophan degradation via kynurenine pathway; L-kynurenine from L-tryptophan: step 2/2.</text>
</comment>
<dbReference type="PANTHER" id="PTHR31118:SF12">
    <property type="entry name" value="CYCLASE-LIKE PROTEIN 2"/>
    <property type="match status" value="1"/>
</dbReference>
<evidence type="ECO:0000256" key="5">
    <source>
        <dbReference type="ARBA" id="ARBA00014889"/>
    </source>
</evidence>
<organism evidence="12 13">
    <name type="scientific">Peptoanaerobacter stomatis</name>
    <dbReference type="NCBI Taxonomy" id="796937"/>
    <lineage>
        <taxon>Bacteria</taxon>
        <taxon>Bacillati</taxon>
        <taxon>Bacillota</taxon>
        <taxon>Clostridia</taxon>
        <taxon>Peptostreptococcales</taxon>
        <taxon>Filifactoraceae</taxon>
        <taxon>Peptoanaerobacter</taxon>
    </lineage>
</organism>
<name>J6HHQ9_9FIRM</name>
<accession>J6HHQ9</accession>
<evidence type="ECO:0000313" key="13">
    <source>
        <dbReference type="Proteomes" id="UP000005244"/>
    </source>
</evidence>
<dbReference type="EC" id="3.5.1.9" evidence="4"/>
<comment type="cofactor">
    <cofactor evidence="1">
        <name>Zn(2+)</name>
        <dbReference type="ChEBI" id="CHEBI:29105"/>
    </cofactor>
</comment>
<proteinExistence type="predicted"/>
<evidence type="ECO:0000313" key="12">
    <source>
        <dbReference type="EMBL" id="EJU22193.1"/>
    </source>
</evidence>
<comment type="caution">
    <text evidence="12">The sequence shown here is derived from an EMBL/GenBank/DDBJ whole genome shotgun (WGS) entry which is preliminary data.</text>
</comment>
<dbReference type="Proteomes" id="UP000005244">
    <property type="component" value="Unassembled WGS sequence"/>
</dbReference>
<evidence type="ECO:0000256" key="4">
    <source>
        <dbReference type="ARBA" id="ARBA00012930"/>
    </source>
</evidence>
<comment type="subunit">
    <text evidence="3">Homodimer.</text>
</comment>
<evidence type="ECO:0000256" key="8">
    <source>
        <dbReference type="ARBA" id="ARBA00022833"/>
    </source>
</evidence>
<dbReference type="RefSeq" id="WP_009531163.1">
    <property type="nucleotide sequence ID" value="NZ_ALNK01000023.1"/>
</dbReference>
<dbReference type="GO" id="GO:0004061">
    <property type="term" value="F:arylformamidase activity"/>
    <property type="evidence" value="ECO:0007669"/>
    <property type="project" value="UniProtKB-EC"/>
</dbReference>
<keyword evidence="9" id="KW-0823">Tryptophan catabolism</keyword>
<comment type="function">
    <text evidence="2">Catalyzes the hydrolysis of N-formyl-L-kynurenine to L-kynurenine, the second step in the kynurenine pathway of tryptophan degradation.</text>
</comment>
<dbReference type="Gene3D" id="3.50.30.50">
    <property type="entry name" value="Putative cyclase"/>
    <property type="match status" value="1"/>
</dbReference>
<dbReference type="GO" id="GO:0019441">
    <property type="term" value="P:L-tryptophan catabolic process to kynurenine"/>
    <property type="evidence" value="ECO:0007669"/>
    <property type="project" value="InterPro"/>
</dbReference>
<dbReference type="Pfam" id="PF04199">
    <property type="entry name" value="Cyclase"/>
    <property type="match status" value="1"/>
</dbReference>
<evidence type="ECO:0000256" key="1">
    <source>
        <dbReference type="ARBA" id="ARBA00001947"/>
    </source>
</evidence>
<keyword evidence="13" id="KW-1185">Reference proteome</keyword>
<keyword evidence="6" id="KW-0479">Metal-binding</keyword>
<keyword evidence="7" id="KW-0378">Hydrolase</keyword>
<gene>
    <name evidence="12" type="ORF">HMPREF1143_0817</name>
</gene>
<comment type="catalytic activity">
    <reaction evidence="10">
        <text>N-formyl-L-kynurenine + H2O = L-kynurenine + formate + H(+)</text>
        <dbReference type="Rhea" id="RHEA:13009"/>
        <dbReference type="ChEBI" id="CHEBI:15377"/>
        <dbReference type="ChEBI" id="CHEBI:15378"/>
        <dbReference type="ChEBI" id="CHEBI:15740"/>
        <dbReference type="ChEBI" id="CHEBI:57959"/>
        <dbReference type="ChEBI" id="CHEBI:58629"/>
        <dbReference type="EC" id="3.5.1.9"/>
    </reaction>
</comment>
<keyword evidence="8" id="KW-0862">Zinc</keyword>
<dbReference type="PANTHER" id="PTHR31118">
    <property type="entry name" value="CYCLASE-LIKE PROTEIN 2"/>
    <property type="match status" value="1"/>
</dbReference>
<evidence type="ECO:0000256" key="6">
    <source>
        <dbReference type="ARBA" id="ARBA00022723"/>
    </source>
</evidence>
<evidence type="ECO:0000256" key="3">
    <source>
        <dbReference type="ARBA" id="ARBA00011738"/>
    </source>
</evidence>
<sequence length="209" mass="24097">MKIYDVSKLISEDMVVYKNREEKRIKRTIVSSYETGDYYESRLDTDLHCGTHIDAPLHMVKNGNTIDKYNVSKFIGKCKVFDLTNVDEFITKKDIESLDIQKDDRVIFKTKNSYDTVYNPKFVYIEEDAAEYLAEKQIQSLGIDAMSIERDKKHHPTHKIILGANIGVIEDMMLKDVNEGEYFLSALPLKIKDSDASPIRAVLIEDFSL</sequence>
<dbReference type="InterPro" id="IPR007325">
    <property type="entry name" value="KFase/CYL"/>
</dbReference>
<dbReference type="GO" id="GO:0046872">
    <property type="term" value="F:metal ion binding"/>
    <property type="evidence" value="ECO:0007669"/>
    <property type="project" value="UniProtKB-KW"/>
</dbReference>
<protein>
    <recommendedName>
        <fullName evidence="5">Kynurenine formamidase</fullName>
        <ecNumber evidence="4">3.5.1.9</ecNumber>
    </recommendedName>
</protein>
<reference evidence="12 13" key="1">
    <citation type="submission" date="2012-07" db="EMBL/GenBank/DDBJ databases">
        <authorList>
            <person name="Durkin A.S."/>
            <person name="McCorrison J."/>
            <person name="Torralba M."/>
            <person name="Gillis M."/>
            <person name="Methe B."/>
            <person name="Sutton G."/>
            <person name="Nelson K.E."/>
        </authorList>
    </citation>
    <scope>NUCLEOTIDE SEQUENCE [LARGE SCALE GENOMIC DNA]</scope>
    <source>
        <strain evidence="12 13">OBRC8</strain>
    </source>
</reference>
<dbReference type="FunFam" id="3.50.30.50:FF:000001">
    <property type="entry name" value="Kynurenine formamidase"/>
    <property type="match status" value="1"/>
</dbReference>
<dbReference type="InterPro" id="IPR037175">
    <property type="entry name" value="KFase_sf"/>
</dbReference>